<keyword evidence="2" id="KW-1185">Reference proteome</keyword>
<dbReference type="SUPFAM" id="SSF53850">
    <property type="entry name" value="Periplasmic binding protein-like II"/>
    <property type="match status" value="1"/>
</dbReference>
<dbReference type="Gene3D" id="3.40.190.10">
    <property type="entry name" value="Periplasmic binding protein-like II"/>
    <property type="match status" value="1"/>
</dbReference>
<protein>
    <submittedName>
        <fullName evidence="1">Carbohydrate ABC transporter substrate-binding protein (CUT1 family)</fullName>
    </submittedName>
</protein>
<dbReference type="PANTHER" id="PTHR43649">
    <property type="entry name" value="ARABINOSE-BINDING PROTEIN-RELATED"/>
    <property type="match status" value="1"/>
</dbReference>
<evidence type="ECO:0000313" key="1">
    <source>
        <dbReference type="EMBL" id="REF37217.1"/>
    </source>
</evidence>
<dbReference type="PANTHER" id="PTHR43649:SF14">
    <property type="entry name" value="BLR3389 PROTEIN"/>
    <property type="match status" value="1"/>
</dbReference>
<dbReference type="Pfam" id="PF01547">
    <property type="entry name" value="SBP_bac_1"/>
    <property type="match status" value="1"/>
</dbReference>
<comment type="caution">
    <text evidence="1">The sequence shown here is derived from an EMBL/GenBank/DDBJ whole genome shotgun (WGS) entry which is preliminary data.</text>
</comment>
<organism evidence="1 2">
    <name type="scientific">Thermasporomyces composti</name>
    <dbReference type="NCBI Taxonomy" id="696763"/>
    <lineage>
        <taxon>Bacteria</taxon>
        <taxon>Bacillati</taxon>
        <taxon>Actinomycetota</taxon>
        <taxon>Actinomycetes</taxon>
        <taxon>Propionibacteriales</taxon>
        <taxon>Nocardioidaceae</taxon>
        <taxon>Thermasporomyces</taxon>
    </lineage>
</organism>
<name>A0A3D9V6S7_THECX</name>
<evidence type="ECO:0000313" key="2">
    <source>
        <dbReference type="Proteomes" id="UP000256485"/>
    </source>
</evidence>
<dbReference type="Proteomes" id="UP000256485">
    <property type="component" value="Unassembled WGS sequence"/>
</dbReference>
<sequence>MFRGGGKVRYWNLFGGGDGVRMVEMQNAFREQHPEINLEAVTLSWGAPYYTKLAMAAAGGRAPEVAVAHLTRLPQYAEDLLDPFDLDLLAEFDVRPEHFPSVLLEHATYGDKLMAVPLDVHTIVLYVNRPLVEQAGLLASPDALVELSSPEDFLSALDELSEVAGGVALATANDTATLWRCFWTFYRQAGGDIVLPEGGTVEYDRERMREVLEFWLQVFDGKRASATMDYGAGVAAFASGETPLLVNGNWELPTFVTAQEETGKPDFTMVPIPALFGPEPLVFADSHALVLPRQWSRDPETDRSAYLFISSLLKDITWAGGGHVPAYQPLATSEEYLELRPQSNYRGAAEVAQLDPPAWFSGAGSEFENQLGQALFAVYRRTLTPDEGMDQFEAAMNKLLKTPSPV</sequence>
<reference evidence="1 2" key="1">
    <citation type="submission" date="2018-08" db="EMBL/GenBank/DDBJ databases">
        <title>Sequencing the genomes of 1000 actinobacteria strains.</title>
        <authorList>
            <person name="Klenk H.-P."/>
        </authorList>
    </citation>
    <scope>NUCLEOTIDE SEQUENCE [LARGE SCALE GENOMIC DNA]</scope>
    <source>
        <strain evidence="1 2">DSM 22891</strain>
    </source>
</reference>
<dbReference type="InterPro" id="IPR050490">
    <property type="entry name" value="Bact_solute-bd_prot1"/>
</dbReference>
<dbReference type="EMBL" id="QTUC01000001">
    <property type="protein sequence ID" value="REF37217.1"/>
    <property type="molecule type" value="Genomic_DNA"/>
</dbReference>
<accession>A0A3D9V6S7</accession>
<proteinExistence type="predicted"/>
<gene>
    <name evidence="1" type="ORF">DFJ64_2658</name>
</gene>
<dbReference type="InterPro" id="IPR006059">
    <property type="entry name" value="SBP"/>
</dbReference>
<dbReference type="AlphaFoldDB" id="A0A3D9V6S7"/>